<proteinExistence type="predicted"/>
<dbReference type="InterPro" id="IPR000524">
    <property type="entry name" value="Tscrpt_reg_HTH_GntR"/>
</dbReference>
<evidence type="ECO:0000313" key="6">
    <source>
        <dbReference type="Proteomes" id="UP000069654"/>
    </source>
</evidence>
<reference evidence="5 6" key="1">
    <citation type="journal article" date="2016" name="Genome Announc.">
        <title>Draft Genome Sequences of Five Rapidly Growing Mycobacterium Species, M. thermoresistibile, M. fortuitum subsp. acetamidolyticum, M. canariasense, M. brisbanense, and M. novocastrense.</title>
        <authorList>
            <person name="Katahira K."/>
            <person name="Ogura Y."/>
            <person name="Gotoh Y."/>
            <person name="Hayashi T."/>
        </authorList>
    </citation>
    <scope>NUCLEOTIDE SEQUENCE [LARGE SCALE GENOMIC DNA]</scope>
    <source>
        <strain evidence="5 6">JCM6362</strain>
    </source>
</reference>
<evidence type="ECO:0000256" key="1">
    <source>
        <dbReference type="ARBA" id="ARBA00023015"/>
    </source>
</evidence>
<dbReference type="SMART" id="SM00895">
    <property type="entry name" value="FCD"/>
    <property type="match status" value="1"/>
</dbReference>
<keyword evidence="2" id="KW-0238">DNA-binding</keyword>
<dbReference type="CDD" id="cd07377">
    <property type="entry name" value="WHTH_GntR"/>
    <property type="match status" value="1"/>
</dbReference>
<dbReference type="Gene3D" id="1.10.10.10">
    <property type="entry name" value="Winged helix-like DNA-binding domain superfamily/Winged helix DNA-binding domain"/>
    <property type="match status" value="1"/>
</dbReference>
<evidence type="ECO:0000259" key="4">
    <source>
        <dbReference type="PROSITE" id="PS50949"/>
    </source>
</evidence>
<dbReference type="Proteomes" id="UP000069654">
    <property type="component" value="Unassembled WGS sequence"/>
</dbReference>
<dbReference type="EMBL" id="BCTB01000009">
    <property type="protein sequence ID" value="GAT14851.1"/>
    <property type="molecule type" value="Genomic_DNA"/>
</dbReference>
<keyword evidence="1" id="KW-0805">Transcription regulation</keyword>
<dbReference type="PROSITE" id="PS50949">
    <property type="entry name" value="HTH_GNTR"/>
    <property type="match status" value="1"/>
</dbReference>
<dbReference type="PANTHER" id="PTHR43537">
    <property type="entry name" value="TRANSCRIPTIONAL REGULATOR, GNTR FAMILY"/>
    <property type="match status" value="1"/>
</dbReference>
<protein>
    <submittedName>
        <fullName evidence="5">GntR family transcriptional regulator</fullName>
    </submittedName>
</protein>
<evidence type="ECO:0000256" key="3">
    <source>
        <dbReference type="ARBA" id="ARBA00023163"/>
    </source>
</evidence>
<dbReference type="SUPFAM" id="SSF46785">
    <property type="entry name" value="Winged helix' DNA-binding domain"/>
    <property type="match status" value="1"/>
</dbReference>
<dbReference type="PANTHER" id="PTHR43537:SF24">
    <property type="entry name" value="GLUCONATE OPERON TRANSCRIPTIONAL REPRESSOR"/>
    <property type="match status" value="1"/>
</dbReference>
<dbReference type="SUPFAM" id="SSF48008">
    <property type="entry name" value="GntR ligand-binding domain-like"/>
    <property type="match status" value="1"/>
</dbReference>
<dbReference type="RefSeq" id="WP_040547152.1">
    <property type="nucleotide sequence ID" value="NZ_BCTB01000009.1"/>
</dbReference>
<dbReference type="InterPro" id="IPR008920">
    <property type="entry name" value="TF_FadR/GntR_C"/>
</dbReference>
<dbReference type="InterPro" id="IPR036388">
    <property type="entry name" value="WH-like_DNA-bd_sf"/>
</dbReference>
<dbReference type="InterPro" id="IPR036390">
    <property type="entry name" value="WH_DNA-bd_sf"/>
</dbReference>
<dbReference type="SMART" id="SM00345">
    <property type="entry name" value="HTH_GNTR"/>
    <property type="match status" value="1"/>
</dbReference>
<dbReference type="GO" id="GO:0003700">
    <property type="term" value="F:DNA-binding transcription factor activity"/>
    <property type="evidence" value="ECO:0007669"/>
    <property type="project" value="InterPro"/>
</dbReference>
<evidence type="ECO:0000313" key="5">
    <source>
        <dbReference type="EMBL" id="GAT14851.1"/>
    </source>
</evidence>
<keyword evidence="3" id="KW-0804">Transcription</keyword>
<evidence type="ECO:0000256" key="2">
    <source>
        <dbReference type="ARBA" id="ARBA00023125"/>
    </source>
</evidence>
<comment type="caution">
    <text evidence="5">The sequence shown here is derived from an EMBL/GenBank/DDBJ whole genome shotgun (WGS) entry which is preliminary data.</text>
</comment>
<gene>
    <name evidence="5" type="ORF">RMCT_1821</name>
</gene>
<organism evidence="5 6">
    <name type="scientific">Mycolicibacterium thermoresistibile</name>
    <name type="common">Mycobacterium thermoresistibile</name>
    <dbReference type="NCBI Taxonomy" id="1797"/>
    <lineage>
        <taxon>Bacteria</taxon>
        <taxon>Bacillati</taxon>
        <taxon>Actinomycetota</taxon>
        <taxon>Actinomycetes</taxon>
        <taxon>Mycobacteriales</taxon>
        <taxon>Mycobacteriaceae</taxon>
        <taxon>Mycolicibacterium</taxon>
    </lineage>
</organism>
<feature type="domain" description="HTH gntR-type" evidence="4">
    <location>
        <begin position="9"/>
        <end position="76"/>
    </location>
</feature>
<accession>A0A100XDY0</accession>
<name>A0A100XDY0_MYCTH</name>
<dbReference type="Gene3D" id="1.20.120.530">
    <property type="entry name" value="GntR ligand-binding domain-like"/>
    <property type="match status" value="1"/>
</dbReference>
<dbReference type="PRINTS" id="PR00035">
    <property type="entry name" value="HTHGNTR"/>
</dbReference>
<reference evidence="6" key="2">
    <citation type="submission" date="2016-02" db="EMBL/GenBank/DDBJ databases">
        <title>Draft genome sequence of five rapidly growing Mycobacterium species.</title>
        <authorList>
            <person name="Katahira K."/>
            <person name="Gotou Y."/>
            <person name="Iida K."/>
            <person name="Ogura Y."/>
            <person name="Hayashi T."/>
        </authorList>
    </citation>
    <scope>NUCLEOTIDE SEQUENCE [LARGE SCALE GENOMIC DNA]</scope>
    <source>
        <strain evidence="6">JCM6362</strain>
    </source>
</reference>
<dbReference type="AlphaFoldDB" id="A0A100XDY0"/>
<sequence length="215" mass="23858">MSRTVESNGDASERAYQAVLQMILDGEAPAGSWLREQTLAEQIGVSRTPVRQALNRLAAEGAIELVPNRGAQVVSFSDEDVEALFDLRARFEPLAVRLAVPQLTEERIAELADLATRMEALLDRRPLDTHQMSRLNNAFHGIFLAEAGNRHLTAAMQAVVRPALVTLTFQKYSERALRLSMHHHAELVEAARARDPEWAEAVMRAHILAARHAGE</sequence>
<dbReference type="InterPro" id="IPR011711">
    <property type="entry name" value="GntR_C"/>
</dbReference>
<dbReference type="Pfam" id="PF07729">
    <property type="entry name" value="FCD"/>
    <property type="match status" value="1"/>
</dbReference>
<dbReference type="Pfam" id="PF00392">
    <property type="entry name" value="GntR"/>
    <property type="match status" value="1"/>
</dbReference>
<dbReference type="STRING" id="1797.RMCT_1821"/>
<dbReference type="GO" id="GO:0003677">
    <property type="term" value="F:DNA binding"/>
    <property type="evidence" value="ECO:0007669"/>
    <property type="project" value="UniProtKB-KW"/>
</dbReference>